<accession>A0AB35I0T5</accession>
<keyword evidence="1" id="KW-1133">Transmembrane helix</keyword>
<keyword evidence="1" id="KW-0472">Membrane</keyword>
<sequence length="117" mass="13371">MDKIKKSGYIPKAVFLILAVFVGVILILNFKNPSKAMRELPIGSTYDQLISVAGHPDYVTDGTVDVKPEFKKSAGQLIPGCVKEVWYEYYLSFVPSKYSFCFDKNDVLIHKYHWSSW</sequence>
<organism evidence="2 3">
    <name type="scientific">Microbulbifer thermotolerans</name>
    <dbReference type="NCBI Taxonomy" id="252514"/>
    <lineage>
        <taxon>Bacteria</taxon>
        <taxon>Pseudomonadati</taxon>
        <taxon>Pseudomonadota</taxon>
        <taxon>Gammaproteobacteria</taxon>
        <taxon>Cellvibrionales</taxon>
        <taxon>Microbulbiferaceae</taxon>
        <taxon>Microbulbifer</taxon>
    </lineage>
</organism>
<proteinExistence type="predicted"/>
<evidence type="ECO:0000313" key="2">
    <source>
        <dbReference type="EMBL" id="MCX2803427.1"/>
    </source>
</evidence>
<keyword evidence="1" id="KW-0812">Transmembrane</keyword>
<dbReference type="Proteomes" id="UP001209730">
    <property type="component" value="Unassembled WGS sequence"/>
</dbReference>
<evidence type="ECO:0000256" key="1">
    <source>
        <dbReference type="SAM" id="Phobius"/>
    </source>
</evidence>
<dbReference type="EMBL" id="JAPHQB010000098">
    <property type="protein sequence ID" value="MCX2803427.1"/>
    <property type="molecule type" value="Genomic_DNA"/>
</dbReference>
<dbReference type="AlphaFoldDB" id="A0AB35I0T5"/>
<gene>
    <name evidence="2" type="ORF">OQJ68_16775</name>
</gene>
<dbReference type="RefSeq" id="WP_156481434.1">
    <property type="nucleotide sequence ID" value="NZ_CP014864.1"/>
</dbReference>
<dbReference type="GeneID" id="76609653"/>
<evidence type="ECO:0000313" key="3">
    <source>
        <dbReference type="Proteomes" id="UP001209730"/>
    </source>
</evidence>
<feature type="transmembrane region" description="Helical" evidence="1">
    <location>
        <begin position="12"/>
        <end position="30"/>
    </location>
</feature>
<protein>
    <submittedName>
        <fullName evidence="2">Uncharacterized protein</fullName>
    </submittedName>
</protein>
<name>A0AB35I0T5_MICTH</name>
<comment type="caution">
    <text evidence="2">The sequence shown here is derived from an EMBL/GenBank/DDBJ whole genome shotgun (WGS) entry which is preliminary data.</text>
</comment>
<reference evidence="2" key="1">
    <citation type="submission" date="2022-11" db="EMBL/GenBank/DDBJ databases">
        <title>Chitin-degrading and fungicidal potential of chitinolytic bacterial strains from marine environment of the Pacific Ocean regions.</title>
        <authorList>
            <person name="Pentekhina I."/>
            <person name="Nedashkovskaya O."/>
            <person name="Seitkalieva A."/>
            <person name="Podvolotskaya A."/>
            <person name="Tekutyeva L."/>
            <person name="Balabanova L."/>
        </authorList>
    </citation>
    <scope>NUCLEOTIDE SEQUENCE</scope>
    <source>
        <strain evidence="2">KMM 6838</strain>
    </source>
</reference>